<keyword evidence="3" id="KW-1185">Reference proteome</keyword>
<keyword evidence="1" id="KW-0472">Membrane</keyword>
<dbReference type="AlphaFoldDB" id="A0A3E3I403"/>
<feature type="transmembrane region" description="Helical" evidence="1">
    <location>
        <begin position="57"/>
        <end position="81"/>
    </location>
</feature>
<reference evidence="2 3" key="1">
    <citation type="submission" date="2018-08" db="EMBL/GenBank/DDBJ databases">
        <title>A genome reference for cultivated species of the human gut microbiota.</title>
        <authorList>
            <person name="Zou Y."/>
            <person name="Xue W."/>
            <person name="Luo G."/>
        </authorList>
    </citation>
    <scope>NUCLEOTIDE SEQUENCE [LARGE SCALE GENOMIC DNA]</scope>
    <source>
        <strain evidence="2 3">TF05-5AC</strain>
    </source>
</reference>
<dbReference type="GeneID" id="97987851"/>
<comment type="caution">
    <text evidence="2">The sequence shown here is derived from an EMBL/GenBank/DDBJ whole genome shotgun (WGS) entry which is preliminary data.</text>
</comment>
<feature type="transmembrane region" description="Helical" evidence="1">
    <location>
        <begin position="16"/>
        <end position="37"/>
    </location>
</feature>
<sequence>MKLMQLELKKINWRPYLGAACGLLAFGLFIALLFCFLPESERGVDDAQFSGSWNSLILLVSCVSMFSFTIFGAVLGSKVILDGYLGKKVLLLFSYPVDRLYFSYRRMVRFPEKKRDNCHHFSAYPHRAND</sequence>
<dbReference type="EMBL" id="QVLV01000008">
    <property type="protein sequence ID" value="RGE59801.1"/>
    <property type="molecule type" value="Genomic_DNA"/>
</dbReference>
<evidence type="ECO:0008006" key="4">
    <source>
        <dbReference type="Google" id="ProtNLM"/>
    </source>
</evidence>
<evidence type="ECO:0000313" key="2">
    <source>
        <dbReference type="EMBL" id="RGE59801.1"/>
    </source>
</evidence>
<keyword evidence="1" id="KW-0812">Transmembrane</keyword>
<name>A0A3E3I403_9FIRM</name>
<dbReference type="Proteomes" id="UP000260812">
    <property type="component" value="Unassembled WGS sequence"/>
</dbReference>
<dbReference type="RefSeq" id="WP_021635021.1">
    <property type="nucleotide sequence ID" value="NZ_CANNOQ010000308.1"/>
</dbReference>
<evidence type="ECO:0000256" key="1">
    <source>
        <dbReference type="SAM" id="Phobius"/>
    </source>
</evidence>
<accession>A0A3E3I403</accession>
<protein>
    <recommendedName>
        <fullName evidence="4">ABC transporter permease</fullName>
    </recommendedName>
</protein>
<evidence type="ECO:0000313" key="3">
    <source>
        <dbReference type="Proteomes" id="UP000260812"/>
    </source>
</evidence>
<gene>
    <name evidence="2" type="ORF">DXC51_13460</name>
</gene>
<organism evidence="2 3">
    <name type="scientific">Eisenbergiella massiliensis</name>
    <dbReference type="NCBI Taxonomy" id="1720294"/>
    <lineage>
        <taxon>Bacteria</taxon>
        <taxon>Bacillati</taxon>
        <taxon>Bacillota</taxon>
        <taxon>Clostridia</taxon>
        <taxon>Lachnospirales</taxon>
        <taxon>Lachnospiraceae</taxon>
        <taxon>Eisenbergiella</taxon>
    </lineage>
</organism>
<keyword evidence="1" id="KW-1133">Transmembrane helix</keyword>
<proteinExistence type="predicted"/>